<comment type="function">
    <text evidence="8">Catalyzes the phospholipid dependent N-acylation of the N-terminal cysteine of apolipoprotein, the last step in lipoprotein maturation.</text>
</comment>
<feature type="transmembrane region" description="Helical" evidence="8">
    <location>
        <begin position="179"/>
        <end position="200"/>
    </location>
</feature>
<keyword evidence="2 8" id="KW-1003">Cell membrane</keyword>
<dbReference type="eggNOG" id="COG0815">
    <property type="taxonomic scope" value="Bacteria"/>
</dbReference>
<dbReference type="STRING" id="1404245.CGLY_08790"/>
<comment type="subcellular location">
    <subcellularLocation>
        <location evidence="1 8">Cell membrane</location>
        <topology evidence="1 8">Multi-pass membrane protein</topology>
    </subcellularLocation>
</comment>
<feature type="transmembrane region" description="Helical" evidence="8">
    <location>
        <begin position="88"/>
        <end position="112"/>
    </location>
</feature>
<keyword evidence="7 8" id="KW-0012">Acyltransferase</keyword>
<dbReference type="OrthoDB" id="9804277at2"/>
<name>X5DM56_9CORY</name>
<organism evidence="10 11">
    <name type="scientific">Corynebacterium glyciniphilum AJ 3170</name>
    <dbReference type="NCBI Taxonomy" id="1404245"/>
    <lineage>
        <taxon>Bacteria</taxon>
        <taxon>Bacillati</taxon>
        <taxon>Actinomycetota</taxon>
        <taxon>Actinomycetes</taxon>
        <taxon>Mycobacteriales</taxon>
        <taxon>Corynebacteriaceae</taxon>
        <taxon>Corynebacterium</taxon>
    </lineage>
</organism>
<keyword evidence="5 8" id="KW-1133">Transmembrane helix</keyword>
<dbReference type="EMBL" id="CP006842">
    <property type="protein sequence ID" value="AHW64203.1"/>
    <property type="molecule type" value="Genomic_DNA"/>
</dbReference>
<comment type="similarity">
    <text evidence="8">Belongs to the CN hydrolase family. Apolipoprotein N-acyltransferase subfamily.</text>
</comment>
<dbReference type="KEGG" id="cgy:CGLY_08790"/>
<evidence type="ECO:0000256" key="7">
    <source>
        <dbReference type="ARBA" id="ARBA00023315"/>
    </source>
</evidence>
<dbReference type="Pfam" id="PF20154">
    <property type="entry name" value="LNT_N"/>
    <property type="match status" value="1"/>
</dbReference>
<dbReference type="HAMAP" id="MF_01148">
    <property type="entry name" value="Lnt"/>
    <property type="match status" value="1"/>
</dbReference>
<gene>
    <name evidence="10" type="primary">ppm2</name>
    <name evidence="8" type="synonym">lnt</name>
    <name evidence="10" type="ORF">CGLY_08790</name>
</gene>
<evidence type="ECO:0000256" key="4">
    <source>
        <dbReference type="ARBA" id="ARBA00022692"/>
    </source>
</evidence>
<evidence type="ECO:0000256" key="6">
    <source>
        <dbReference type="ARBA" id="ARBA00023136"/>
    </source>
</evidence>
<dbReference type="RefSeq" id="WP_052539946.1">
    <property type="nucleotide sequence ID" value="NZ_CP006842.1"/>
</dbReference>
<dbReference type="Pfam" id="PF00795">
    <property type="entry name" value="CN_hydrolase"/>
    <property type="match status" value="1"/>
</dbReference>
<feature type="transmembrane region" description="Helical" evidence="8">
    <location>
        <begin position="207"/>
        <end position="228"/>
    </location>
</feature>
<evidence type="ECO:0000313" key="11">
    <source>
        <dbReference type="Proteomes" id="UP000023703"/>
    </source>
</evidence>
<comment type="catalytic activity">
    <reaction evidence="8">
        <text>N-terminal S-1,2-diacyl-sn-glyceryl-L-cysteinyl-[lipoprotein] + a glycerophospholipid = N-acyl-S-1,2-diacyl-sn-glyceryl-L-cysteinyl-[lipoprotein] + a 2-acyl-sn-glycero-3-phospholipid + H(+)</text>
        <dbReference type="Rhea" id="RHEA:48228"/>
        <dbReference type="Rhea" id="RHEA-COMP:14681"/>
        <dbReference type="Rhea" id="RHEA-COMP:14684"/>
        <dbReference type="ChEBI" id="CHEBI:15378"/>
        <dbReference type="ChEBI" id="CHEBI:136912"/>
        <dbReference type="ChEBI" id="CHEBI:140656"/>
        <dbReference type="ChEBI" id="CHEBI:140657"/>
        <dbReference type="ChEBI" id="CHEBI:140660"/>
        <dbReference type="EC" id="2.3.1.269"/>
    </reaction>
</comment>
<dbReference type="CDD" id="cd07571">
    <property type="entry name" value="ALP_N-acyl_transferase"/>
    <property type="match status" value="1"/>
</dbReference>
<dbReference type="GO" id="GO:0005886">
    <property type="term" value="C:plasma membrane"/>
    <property type="evidence" value="ECO:0007669"/>
    <property type="project" value="UniProtKB-SubCell"/>
</dbReference>
<dbReference type="InterPro" id="IPR003010">
    <property type="entry name" value="C-N_Hydrolase"/>
</dbReference>
<sequence>MIRFLLLTAAAAVAGVAQFASYQPTGLWWAAPLGFALFFIAVDRAVAGAPTDATGPRSIRRWAMWLSWVQGLVCFLFLLPWVGEYVGAIAWIGLSLLESLYSLLFGLGLGLICVMARTWLGGGHGSRARRGRAVLLLVMLPAWFVATEWLRSSWPFGGFGWARVAWGQITGPLAEWSTVAGPALVTFAVVVTGVALALLVRRRYITTVSTVAVAVGGGLVLGAVPTSWGGEVDETLNVVAVQGNVPRLGLDFNSQRSAVLNNHLAQTFKLAEEIDSGERPRPDLVIWPENASDINPFVNESAAQQISAAAEAVGAPLLVGTITRDEEGSRNTAVVWDPETGPGDQHVKKFLQPFGEYMPYRDLLRHVSPYVDMAGNFKAGDGDGVVDMDGVPVGVATCYEVSFDGAFRDATRAGATIFASPTNNATFGFTDMTFQQLAISRMRAIEYDRSVVVAATSGVSAIVSPGGAVTDRTEIFRAGLLQEDVPVRDTETLSARIGPVGEWILSAVGAVFVLYAGFRQKKR</sequence>
<evidence type="ECO:0000256" key="2">
    <source>
        <dbReference type="ARBA" id="ARBA00022475"/>
    </source>
</evidence>
<evidence type="ECO:0000256" key="3">
    <source>
        <dbReference type="ARBA" id="ARBA00022679"/>
    </source>
</evidence>
<dbReference type="AlphaFoldDB" id="X5DM56"/>
<evidence type="ECO:0000256" key="1">
    <source>
        <dbReference type="ARBA" id="ARBA00004651"/>
    </source>
</evidence>
<feature type="transmembrane region" description="Helical" evidence="8">
    <location>
        <begin position="133"/>
        <end position="150"/>
    </location>
</feature>
<keyword evidence="3 8" id="KW-0808">Transferase</keyword>
<feature type="transmembrane region" description="Helical" evidence="8">
    <location>
        <begin position="29"/>
        <end position="50"/>
    </location>
</feature>
<dbReference type="EC" id="2.3.1.269" evidence="8"/>
<evidence type="ECO:0000259" key="9">
    <source>
        <dbReference type="PROSITE" id="PS50263"/>
    </source>
</evidence>
<keyword evidence="4 8" id="KW-0812">Transmembrane</keyword>
<accession>X5DM56</accession>
<feature type="transmembrane region" description="Helical" evidence="8">
    <location>
        <begin position="62"/>
        <end position="82"/>
    </location>
</feature>
<dbReference type="SUPFAM" id="SSF56317">
    <property type="entry name" value="Carbon-nitrogen hydrolase"/>
    <property type="match status" value="1"/>
</dbReference>
<dbReference type="PANTHER" id="PTHR38686">
    <property type="entry name" value="APOLIPOPROTEIN N-ACYLTRANSFERASE"/>
    <property type="match status" value="1"/>
</dbReference>
<feature type="domain" description="CN hydrolase" evidence="9">
    <location>
        <begin position="236"/>
        <end position="487"/>
    </location>
</feature>
<dbReference type="GO" id="GO:0016410">
    <property type="term" value="F:N-acyltransferase activity"/>
    <property type="evidence" value="ECO:0007669"/>
    <property type="project" value="UniProtKB-UniRule"/>
</dbReference>
<dbReference type="PANTHER" id="PTHR38686:SF1">
    <property type="entry name" value="APOLIPOPROTEIN N-ACYLTRANSFERASE"/>
    <property type="match status" value="1"/>
</dbReference>
<dbReference type="InterPro" id="IPR045378">
    <property type="entry name" value="LNT_N"/>
</dbReference>
<evidence type="ECO:0000256" key="8">
    <source>
        <dbReference type="HAMAP-Rule" id="MF_01148"/>
    </source>
</evidence>
<keyword evidence="11" id="KW-1185">Reference proteome</keyword>
<evidence type="ECO:0000256" key="5">
    <source>
        <dbReference type="ARBA" id="ARBA00022989"/>
    </source>
</evidence>
<reference evidence="10 11" key="1">
    <citation type="journal article" date="2015" name="Int. J. Syst. Evol. Microbiol.">
        <title>Revisiting Corynebacterium glyciniphilum (ex Kubota et al., 1972) sp. nov., nom. rev., isolated from putrefied banana.</title>
        <authorList>
            <person name="Al-Dilaimi A."/>
            <person name="Bednarz H."/>
            <person name="Lomker A."/>
            <person name="Niehaus K."/>
            <person name="Kalinowski J."/>
            <person name="Ruckert C."/>
        </authorList>
    </citation>
    <scope>NUCLEOTIDE SEQUENCE [LARGE SCALE GENOMIC DNA]</scope>
    <source>
        <strain evidence="10">AJ 3170</strain>
    </source>
</reference>
<dbReference type="PROSITE" id="PS50263">
    <property type="entry name" value="CN_HYDROLASE"/>
    <property type="match status" value="1"/>
</dbReference>
<dbReference type="UniPathway" id="UPA00666"/>
<proteinExistence type="inferred from homology"/>
<dbReference type="NCBIfam" id="TIGR00546">
    <property type="entry name" value="lnt"/>
    <property type="match status" value="1"/>
</dbReference>
<protein>
    <recommendedName>
        <fullName evidence="8">Apolipoprotein N-acyltransferase</fullName>
        <shortName evidence="8">ALP N-acyltransferase</shortName>
        <ecNumber evidence="8">2.3.1.269</ecNumber>
    </recommendedName>
</protein>
<dbReference type="GO" id="GO:0042158">
    <property type="term" value="P:lipoprotein biosynthetic process"/>
    <property type="evidence" value="ECO:0007669"/>
    <property type="project" value="UniProtKB-UniRule"/>
</dbReference>
<dbReference type="HOGENOM" id="CLU_019563_0_1_11"/>
<dbReference type="InterPro" id="IPR004563">
    <property type="entry name" value="Apolipo_AcylTrfase"/>
</dbReference>
<dbReference type="Proteomes" id="UP000023703">
    <property type="component" value="Chromosome"/>
</dbReference>
<dbReference type="Gene3D" id="3.60.110.10">
    <property type="entry name" value="Carbon-nitrogen hydrolase"/>
    <property type="match status" value="1"/>
</dbReference>
<keyword evidence="6 8" id="KW-0472">Membrane</keyword>
<feature type="transmembrane region" description="Helical" evidence="8">
    <location>
        <begin position="500"/>
        <end position="518"/>
    </location>
</feature>
<evidence type="ECO:0000313" key="10">
    <source>
        <dbReference type="EMBL" id="AHW64203.1"/>
    </source>
</evidence>
<comment type="pathway">
    <text evidence="8">Protein modification; lipoprotein biosynthesis (N-acyl transfer).</text>
</comment>
<dbReference type="InterPro" id="IPR036526">
    <property type="entry name" value="C-N_Hydrolase_sf"/>
</dbReference>